<dbReference type="AlphaFoldDB" id="A0A2A5QZC1"/>
<reference evidence="4 5" key="1">
    <citation type="submission" date="2017-09" db="EMBL/GenBank/DDBJ databases">
        <title>Genome sequences of Natrinema ejinorence JCM 13890T.</title>
        <authorList>
            <person name="Roh S.W."/>
            <person name="Kim Y.B."/>
            <person name="Kim J.Y."/>
        </authorList>
    </citation>
    <scope>NUCLEOTIDE SEQUENCE [LARGE SCALE GENOMIC DNA]</scope>
    <source>
        <strain evidence="4 5">JCM 13890</strain>
    </source>
</reference>
<evidence type="ECO:0000259" key="3">
    <source>
        <dbReference type="Pfam" id="PF11495"/>
    </source>
</evidence>
<name>A0A2A5QZC1_9EURY</name>
<dbReference type="SUPFAM" id="SSF46785">
    <property type="entry name" value="Winged helix' DNA-binding domain"/>
    <property type="match status" value="1"/>
</dbReference>
<keyword evidence="5" id="KW-1185">Reference proteome</keyword>
<feature type="domain" description="Transcription regulator TrmB C-terminal" evidence="3">
    <location>
        <begin position="116"/>
        <end position="351"/>
    </location>
</feature>
<comment type="similarity">
    <text evidence="1">Belongs to the transcriptional regulator TrmB family.</text>
</comment>
<evidence type="ECO:0000259" key="2">
    <source>
        <dbReference type="Pfam" id="PF01978"/>
    </source>
</evidence>
<dbReference type="InterPro" id="IPR051797">
    <property type="entry name" value="TrmB-like"/>
</dbReference>
<dbReference type="InterPro" id="IPR036390">
    <property type="entry name" value="WH_DNA-bd_sf"/>
</dbReference>
<comment type="caution">
    <text evidence="4">The sequence shown here is derived from an EMBL/GenBank/DDBJ whole genome shotgun (WGS) entry which is preliminary data.</text>
</comment>
<organism evidence="4 5">
    <name type="scientific">Natrinema ejinorense</name>
    <dbReference type="NCBI Taxonomy" id="373386"/>
    <lineage>
        <taxon>Archaea</taxon>
        <taxon>Methanobacteriati</taxon>
        <taxon>Methanobacteriota</taxon>
        <taxon>Stenosarchaea group</taxon>
        <taxon>Halobacteria</taxon>
        <taxon>Halobacteriales</taxon>
        <taxon>Natrialbaceae</taxon>
        <taxon>Natrinema</taxon>
    </lineage>
</organism>
<dbReference type="InterPro" id="IPR036388">
    <property type="entry name" value="WH-like_DNA-bd_sf"/>
</dbReference>
<accession>A0A2A5QZC1</accession>
<feature type="domain" description="Transcription regulator TrmB N-terminal" evidence="2">
    <location>
        <begin position="15"/>
        <end position="70"/>
    </location>
</feature>
<dbReference type="Gene3D" id="1.10.10.10">
    <property type="entry name" value="Winged helix-like DNA-binding domain superfamily/Winged helix DNA-binding domain"/>
    <property type="match status" value="1"/>
</dbReference>
<gene>
    <name evidence="4" type="ORF">CP557_17740</name>
</gene>
<dbReference type="Proteomes" id="UP000219689">
    <property type="component" value="Unassembled WGS sequence"/>
</dbReference>
<dbReference type="PANTHER" id="PTHR34293:SF1">
    <property type="entry name" value="HTH-TYPE TRANSCRIPTIONAL REGULATOR TRMBL2"/>
    <property type="match status" value="1"/>
</dbReference>
<dbReference type="Pfam" id="PF01978">
    <property type="entry name" value="TrmB"/>
    <property type="match status" value="1"/>
</dbReference>
<dbReference type="CDD" id="cd09124">
    <property type="entry name" value="PLDc_like_TrmB_middle"/>
    <property type="match status" value="1"/>
</dbReference>
<dbReference type="Pfam" id="PF11495">
    <property type="entry name" value="Regulator_TrmB"/>
    <property type="match status" value="1"/>
</dbReference>
<dbReference type="InterPro" id="IPR021586">
    <property type="entry name" value="Tscrpt_reg_TrmB_C"/>
</dbReference>
<dbReference type="EMBL" id="NXNI01000001">
    <property type="protein sequence ID" value="PCR92208.1"/>
    <property type="molecule type" value="Genomic_DNA"/>
</dbReference>
<evidence type="ECO:0000313" key="4">
    <source>
        <dbReference type="EMBL" id="PCR92208.1"/>
    </source>
</evidence>
<dbReference type="SUPFAM" id="SSF159071">
    <property type="entry name" value="TrmB C-terminal domain-like"/>
    <property type="match status" value="1"/>
</dbReference>
<dbReference type="InterPro" id="IPR002831">
    <property type="entry name" value="Tscrpt_reg_TrmB_N"/>
</dbReference>
<evidence type="ECO:0000256" key="1">
    <source>
        <dbReference type="ARBA" id="ARBA00007287"/>
    </source>
</evidence>
<proteinExistence type="inferred from homology"/>
<protein>
    <submittedName>
        <fullName evidence="4">TrmB family transcriptional regulator</fullName>
    </submittedName>
</protein>
<dbReference type="PANTHER" id="PTHR34293">
    <property type="entry name" value="HTH-TYPE TRANSCRIPTIONAL REGULATOR TRMBL2"/>
    <property type="match status" value="1"/>
</dbReference>
<evidence type="ECO:0000313" key="5">
    <source>
        <dbReference type="Proteomes" id="UP000219689"/>
    </source>
</evidence>
<sequence>MVVEGMDTETLRRALEEAGLTGQQAEAYLTLLESGSSPVVDIAQQSSISSSRIYDVVRSLAEEGFVETLDRDRLHARPREPVDVLNRLRQKSEMLADAAGEIEDRWERPDPKESRISVLKRTETVLRSTADAIAEATVSVALAATPDQLEELRPTIETAADNGILIQIAVYEAEGADVPEIDGVLEIRRCPIPGPFLAIVDRRYAFFAPTVHSDRSYGITIGDEILSFIMHWYFRTCLWAHNPRLQIDRDQPPTYVSIEGFVHDTASLLRDGTEMTLEVIGHRTETGERVDLRGDLVRATWGGQLEPPRNPTYTDLAGQVTLFLETDEGIVSIGAWGALFEDVEAEIIRVEGVEFPEP</sequence>